<feature type="transmembrane region" description="Helical" evidence="10">
    <location>
        <begin position="45"/>
        <end position="62"/>
    </location>
</feature>
<name>A0A9W8NJS6_9PEZI</name>
<feature type="transmembrane region" description="Helical" evidence="10">
    <location>
        <begin position="74"/>
        <end position="95"/>
    </location>
</feature>
<dbReference type="InterPro" id="IPR006370">
    <property type="entry name" value="HB_polyprenyltransferase-like"/>
</dbReference>
<protein>
    <recommendedName>
        <fullName evidence="10">4-hydroxybenzoate polyprenyltransferase, mitochondrial</fullName>
        <shortName evidence="10">4-HB polyprenyltransferase</shortName>
        <ecNumber evidence="10">2.5.1.39</ecNumber>
    </recommendedName>
    <alternativeName>
        <fullName evidence="10">Para-hydroxybenzoate--polyprenyltransferase</fullName>
        <shortName evidence="10">PHB:PPT</shortName>
        <shortName evidence="10">PHB:polyprenyltransferase</shortName>
    </alternativeName>
</protein>
<comment type="catalytic activity">
    <reaction evidence="10">
        <text>an all-trans-polyprenyl diphosphate + 4-hydroxybenzoate = a 4-hydroxy-3-(all-trans-polyprenyl)benzoate + diphosphate</text>
        <dbReference type="Rhea" id="RHEA:44504"/>
        <dbReference type="Rhea" id="RHEA-COMP:9514"/>
        <dbReference type="Rhea" id="RHEA-COMP:9564"/>
        <dbReference type="ChEBI" id="CHEBI:17879"/>
        <dbReference type="ChEBI" id="CHEBI:33019"/>
        <dbReference type="ChEBI" id="CHEBI:58914"/>
        <dbReference type="ChEBI" id="CHEBI:78396"/>
        <dbReference type="EC" id="2.5.1.39"/>
    </reaction>
</comment>
<dbReference type="GO" id="GO:0006744">
    <property type="term" value="P:ubiquinone biosynthetic process"/>
    <property type="evidence" value="ECO:0007669"/>
    <property type="project" value="UniProtKB-UniRule"/>
</dbReference>
<evidence type="ECO:0000256" key="8">
    <source>
        <dbReference type="ARBA" id="ARBA00023136"/>
    </source>
</evidence>
<comment type="pathway">
    <text evidence="3">Secondary metabolite biosynthesis; terpenoid biosynthesis.</text>
</comment>
<dbReference type="PANTHER" id="PTHR11048">
    <property type="entry name" value="PRENYLTRANSFERASES"/>
    <property type="match status" value="1"/>
</dbReference>
<evidence type="ECO:0000256" key="3">
    <source>
        <dbReference type="ARBA" id="ARBA00004721"/>
    </source>
</evidence>
<keyword evidence="6 10" id="KW-0812">Transmembrane</keyword>
<proteinExistence type="inferred from homology"/>
<gene>
    <name evidence="11" type="ORF">NPX13_g2343</name>
</gene>
<dbReference type="EC" id="2.5.1.39" evidence="10"/>
<keyword evidence="7 10" id="KW-1133">Transmembrane helix</keyword>
<dbReference type="InterPro" id="IPR039653">
    <property type="entry name" value="Prenyltransferase"/>
</dbReference>
<dbReference type="InterPro" id="IPR000537">
    <property type="entry name" value="UbiA_prenyltransferase"/>
</dbReference>
<evidence type="ECO:0000313" key="12">
    <source>
        <dbReference type="Proteomes" id="UP001148614"/>
    </source>
</evidence>
<dbReference type="FunFam" id="1.20.120.1780:FF:000001">
    <property type="entry name" value="4-hydroxybenzoate octaprenyltransferase"/>
    <property type="match status" value="1"/>
</dbReference>
<comment type="similarity">
    <text evidence="4 10">Belongs to the UbiA prenyltransferase family.</text>
</comment>
<dbReference type="VEuPathDB" id="FungiDB:F4678DRAFT_486818"/>
<evidence type="ECO:0000256" key="1">
    <source>
        <dbReference type="ARBA" id="ARBA00001946"/>
    </source>
</evidence>
<keyword evidence="10" id="KW-0496">Mitochondrion</keyword>
<dbReference type="GO" id="GO:0005743">
    <property type="term" value="C:mitochondrial inner membrane"/>
    <property type="evidence" value="ECO:0007669"/>
    <property type="project" value="UniProtKB-SubCell"/>
</dbReference>
<evidence type="ECO:0000313" key="11">
    <source>
        <dbReference type="EMBL" id="KAJ3578220.1"/>
    </source>
</evidence>
<evidence type="ECO:0000256" key="2">
    <source>
        <dbReference type="ARBA" id="ARBA00004141"/>
    </source>
</evidence>
<evidence type="ECO:0000256" key="4">
    <source>
        <dbReference type="ARBA" id="ARBA00005985"/>
    </source>
</evidence>
<feature type="transmembrane region" description="Helical" evidence="10">
    <location>
        <begin position="173"/>
        <end position="190"/>
    </location>
</feature>
<feature type="transmembrane region" description="Helical" evidence="10">
    <location>
        <begin position="258"/>
        <end position="276"/>
    </location>
</feature>
<comment type="caution">
    <text evidence="11">The sequence shown here is derived from an EMBL/GenBank/DDBJ whole genome shotgun (WGS) entry which is preliminary data.</text>
</comment>
<evidence type="ECO:0000256" key="10">
    <source>
        <dbReference type="HAMAP-Rule" id="MF_03189"/>
    </source>
</evidence>
<dbReference type="Proteomes" id="UP001148614">
    <property type="component" value="Unassembled WGS sequence"/>
</dbReference>
<keyword evidence="9" id="KW-0325">Glycoprotein</keyword>
<feature type="transmembrane region" description="Helical" evidence="10">
    <location>
        <begin position="312"/>
        <end position="334"/>
    </location>
</feature>
<evidence type="ECO:0000256" key="7">
    <source>
        <dbReference type="ARBA" id="ARBA00022989"/>
    </source>
</evidence>
<dbReference type="AlphaFoldDB" id="A0A9W8NJS6"/>
<dbReference type="GO" id="GO:0008299">
    <property type="term" value="P:isoprenoid biosynthetic process"/>
    <property type="evidence" value="ECO:0007669"/>
    <property type="project" value="UniProtKB-UniRule"/>
</dbReference>
<dbReference type="Pfam" id="PF01040">
    <property type="entry name" value="UbiA"/>
    <property type="match status" value="1"/>
</dbReference>
<dbReference type="EMBL" id="JANPWZ010000243">
    <property type="protein sequence ID" value="KAJ3578220.1"/>
    <property type="molecule type" value="Genomic_DNA"/>
</dbReference>
<keyword evidence="10" id="KW-0999">Mitochondrion inner membrane</keyword>
<comment type="cofactor">
    <cofactor evidence="1 10">
        <name>Mg(2+)</name>
        <dbReference type="ChEBI" id="CHEBI:18420"/>
    </cofactor>
</comment>
<keyword evidence="8 10" id="KW-0472">Membrane</keyword>
<comment type="pathway">
    <text evidence="10">Cofactor biosynthesis; ubiquinone biosynthesis.</text>
</comment>
<keyword evidence="5 10" id="KW-0808">Transferase</keyword>
<evidence type="ECO:0000256" key="9">
    <source>
        <dbReference type="ARBA" id="ARBA00023180"/>
    </source>
</evidence>
<feature type="transmembrane region" description="Helical" evidence="10">
    <location>
        <begin position="142"/>
        <end position="161"/>
    </location>
</feature>
<evidence type="ECO:0000256" key="6">
    <source>
        <dbReference type="ARBA" id="ARBA00022692"/>
    </source>
</evidence>
<dbReference type="GO" id="GO:0008412">
    <property type="term" value="F:4-hydroxybenzoate polyprenyltransferase activity"/>
    <property type="evidence" value="ECO:0007669"/>
    <property type="project" value="UniProtKB-EC"/>
</dbReference>
<dbReference type="CDD" id="cd13959">
    <property type="entry name" value="PT_UbiA_COQ2"/>
    <property type="match status" value="1"/>
</dbReference>
<dbReference type="FunFam" id="1.10.357.140:FF:000008">
    <property type="entry name" value="4-hydroxybenzoate octaprenyltransferase"/>
    <property type="match status" value="1"/>
</dbReference>
<keyword evidence="10" id="KW-0414">Isoprene biosynthesis</keyword>
<comment type="function">
    <text evidence="10">Catalyzes the prenylation of para-hydroxybenzoate (PHB) with an all-trans polyprenyl group. Mediates the second step in the final reaction sequence of coenzyme Q (CoQ) biosynthesis, which is the condensation of the polyisoprenoid side chain with PHB, generating the first membrane-bound Q intermediate.</text>
</comment>
<keyword evidence="12" id="KW-1185">Reference proteome</keyword>
<dbReference type="Gene3D" id="1.10.357.140">
    <property type="entry name" value="UbiA prenyltransferase"/>
    <property type="match status" value="1"/>
</dbReference>
<keyword evidence="10" id="KW-0831">Ubiquinone biosynthesis</keyword>
<feature type="transmembrane region" description="Helical" evidence="10">
    <location>
        <begin position="115"/>
        <end position="136"/>
    </location>
</feature>
<dbReference type="Gene3D" id="1.20.120.1780">
    <property type="entry name" value="UbiA prenyltransferase"/>
    <property type="match status" value="1"/>
</dbReference>
<reference evidence="11" key="1">
    <citation type="submission" date="2022-07" db="EMBL/GenBank/DDBJ databases">
        <title>Genome Sequence of Xylaria arbuscula.</title>
        <authorList>
            <person name="Buettner E."/>
        </authorList>
    </citation>
    <scope>NUCLEOTIDE SEQUENCE</scope>
    <source>
        <strain evidence="11">VT107</strain>
    </source>
</reference>
<sequence>MTSKYPKQEFAHPEYTPPRTGILAYVPPSWVPFVELARIDRPTGIYLFYWPHIFGVLYASSLNARHGGINLYDVVYKSMILFVGTVFFRAAACSWNDTMDIEYDRQVLRCRLRPLARGAVIPLHAHIFTGSLTILALACLYVLPKSCWVISLPSIFLLWLYPFAKRFTDFPQLILGIQVGIGYLMGLAAVDGDLLNESAMLYQPLYGHNHLALGAFYTANICWTMVYDTVYAQQDVEDDAKAGVRSMAVRFRGMAKPLLWALSIAMTILLLTCGCLQGFGHGYMAFSCGGVLISLAYQMLTIDLRSPNECSWFFRKGTWFVGLSICSGLILEALSIR</sequence>
<dbReference type="PANTHER" id="PTHR11048:SF28">
    <property type="entry name" value="4-HYDROXYBENZOATE POLYPRENYLTRANSFERASE, MITOCHONDRIAL"/>
    <property type="match status" value="1"/>
</dbReference>
<dbReference type="InterPro" id="IPR044878">
    <property type="entry name" value="UbiA_sf"/>
</dbReference>
<accession>A0A9W8NJS6</accession>
<comment type="subcellular location">
    <subcellularLocation>
        <location evidence="2">Membrane</location>
        <topology evidence="2">Multi-pass membrane protein</topology>
    </subcellularLocation>
    <subcellularLocation>
        <location evidence="10">Mitochondrion inner membrane</location>
        <topology evidence="10">Multi-pass membrane protein</topology>
        <orientation evidence="10">Matrix side</orientation>
    </subcellularLocation>
</comment>
<organism evidence="11 12">
    <name type="scientific">Xylaria arbuscula</name>
    <dbReference type="NCBI Taxonomy" id="114810"/>
    <lineage>
        <taxon>Eukaryota</taxon>
        <taxon>Fungi</taxon>
        <taxon>Dikarya</taxon>
        <taxon>Ascomycota</taxon>
        <taxon>Pezizomycotina</taxon>
        <taxon>Sordariomycetes</taxon>
        <taxon>Xylariomycetidae</taxon>
        <taxon>Xylariales</taxon>
        <taxon>Xylariaceae</taxon>
        <taxon>Xylaria</taxon>
    </lineage>
</organism>
<dbReference type="HAMAP" id="MF_01635">
    <property type="entry name" value="UbiA"/>
    <property type="match status" value="1"/>
</dbReference>
<evidence type="ECO:0000256" key="5">
    <source>
        <dbReference type="ARBA" id="ARBA00022679"/>
    </source>
</evidence>